<dbReference type="Proteomes" id="UP001162480">
    <property type="component" value="Chromosome 17"/>
</dbReference>
<accession>A0AA36FIK4</accession>
<dbReference type="AlphaFoldDB" id="A0AA36FIK4"/>
<evidence type="ECO:0000313" key="1">
    <source>
        <dbReference type="EMBL" id="CAI9735608.1"/>
    </source>
</evidence>
<name>A0AA36FIK4_OCTVU</name>
<keyword evidence="2" id="KW-1185">Reference proteome</keyword>
<organism evidence="1 2">
    <name type="scientific">Octopus vulgaris</name>
    <name type="common">Common octopus</name>
    <dbReference type="NCBI Taxonomy" id="6645"/>
    <lineage>
        <taxon>Eukaryota</taxon>
        <taxon>Metazoa</taxon>
        <taxon>Spiralia</taxon>
        <taxon>Lophotrochozoa</taxon>
        <taxon>Mollusca</taxon>
        <taxon>Cephalopoda</taxon>
        <taxon>Coleoidea</taxon>
        <taxon>Octopodiformes</taxon>
        <taxon>Octopoda</taxon>
        <taxon>Incirrata</taxon>
        <taxon>Octopodidae</taxon>
        <taxon>Octopus</taxon>
    </lineage>
</organism>
<proteinExistence type="predicted"/>
<evidence type="ECO:0000313" key="2">
    <source>
        <dbReference type="Proteomes" id="UP001162480"/>
    </source>
</evidence>
<reference evidence="1" key="1">
    <citation type="submission" date="2023-08" db="EMBL/GenBank/DDBJ databases">
        <authorList>
            <person name="Alioto T."/>
            <person name="Alioto T."/>
            <person name="Gomez Garrido J."/>
        </authorList>
    </citation>
    <scope>NUCLEOTIDE SEQUENCE</scope>
</reference>
<protein>
    <submittedName>
        <fullName evidence="1">Uncharacterized protein</fullName>
    </submittedName>
</protein>
<sequence>MSLALRQLGGSGGAADVMATVYRKSFGYLKEEHTQLDRRAFLLRYDIRRAINIASKDYFNRMKKIELLKYVIESLKHLNLLTVYNIHSSEDFDVVIKKALIKAKNGFKYLPFSSEWREIYGHLNDLLTDEIRLHDLHLEVFATQRLSSDLDYDDDFFMARQMEDEMDSSDEESDLELDEYFEQLKRKHGIGSSDEQRSADDSWLENDDVQELVQEDIKLRNTLDEEPSKPCDAFGTVNFVGCEKTAKIDKCLGGYLVF</sequence>
<gene>
    <name evidence="1" type="ORF">OCTVUL_1B009574</name>
</gene>
<dbReference type="EMBL" id="OX597830">
    <property type="protein sequence ID" value="CAI9735608.1"/>
    <property type="molecule type" value="Genomic_DNA"/>
</dbReference>